<comment type="caution">
    <text evidence="1">The sequence shown here is derived from an EMBL/GenBank/DDBJ whole genome shotgun (WGS) entry which is preliminary data.</text>
</comment>
<proteinExistence type="predicted"/>
<protein>
    <submittedName>
        <fullName evidence="1">Uncharacterized protein</fullName>
    </submittedName>
</protein>
<evidence type="ECO:0000313" key="1">
    <source>
        <dbReference type="EMBL" id="KAG0721473.1"/>
    </source>
</evidence>
<dbReference type="AlphaFoldDB" id="A0A8J5CH12"/>
<sequence length="152" mass="17357">MPANQARSFGQAFTDRSLCLKTLSVTPECSVYNNTYVCADFQPLLCEWQGSGNFTRRGEAHAGVLGRGWRVFISIYHINIMCLLAILIQEYKSLYTEAVFSTMSPRPGQMTFPRKEGKDRLPTQWPSDVNITRFPLPLSTVKHLISRVYRFT</sequence>
<dbReference type="Proteomes" id="UP000770661">
    <property type="component" value="Unassembled WGS sequence"/>
</dbReference>
<reference evidence="1" key="1">
    <citation type="submission" date="2020-07" db="EMBL/GenBank/DDBJ databases">
        <title>The High-quality genome of the commercially important snow crab, Chionoecetes opilio.</title>
        <authorList>
            <person name="Jeong J.-H."/>
            <person name="Ryu S."/>
        </authorList>
    </citation>
    <scope>NUCLEOTIDE SEQUENCE</scope>
    <source>
        <strain evidence="1">MADBK_172401_WGS</strain>
        <tissue evidence="1">Digestive gland</tissue>
    </source>
</reference>
<organism evidence="1 2">
    <name type="scientific">Chionoecetes opilio</name>
    <name type="common">Atlantic snow crab</name>
    <name type="synonym">Cancer opilio</name>
    <dbReference type="NCBI Taxonomy" id="41210"/>
    <lineage>
        <taxon>Eukaryota</taxon>
        <taxon>Metazoa</taxon>
        <taxon>Ecdysozoa</taxon>
        <taxon>Arthropoda</taxon>
        <taxon>Crustacea</taxon>
        <taxon>Multicrustacea</taxon>
        <taxon>Malacostraca</taxon>
        <taxon>Eumalacostraca</taxon>
        <taxon>Eucarida</taxon>
        <taxon>Decapoda</taxon>
        <taxon>Pleocyemata</taxon>
        <taxon>Brachyura</taxon>
        <taxon>Eubrachyura</taxon>
        <taxon>Majoidea</taxon>
        <taxon>Majidae</taxon>
        <taxon>Chionoecetes</taxon>
    </lineage>
</organism>
<name>A0A8J5CH12_CHIOP</name>
<dbReference type="EMBL" id="JACEEZ010011076">
    <property type="protein sequence ID" value="KAG0721473.1"/>
    <property type="molecule type" value="Genomic_DNA"/>
</dbReference>
<gene>
    <name evidence="1" type="ORF">GWK47_046390</name>
</gene>
<accession>A0A8J5CH12</accession>
<evidence type="ECO:0000313" key="2">
    <source>
        <dbReference type="Proteomes" id="UP000770661"/>
    </source>
</evidence>
<keyword evidence="2" id="KW-1185">Reference proteome</keyword>